<evidence type="ECO:0000259" key="1">
    <source>
        <dbReference type="SMART" id="SM00507"/>
    </source>
</evidence>
<reference evidence="2 3" key="1">
    <citation type="submission" date="2018-08" db="EMBL/GenBank/DDBJ databases">
        <title>Form III RuBisCO-mediated autotrophy in Thermodesulfobium bacteria.</title>
        <authorList>
            <person name="Toshchakov S.V."/>
            <person name="Kublanov I.V."/>
            <person name="Frolov E."/>
            <person name="Bonch-Osmolovskaya E.A."/>
            <person name="Tourova T.P."/>
            <person name="Chernych N.A."/>
            <person name="Lebedinsky A.V."/>
        </authorList>
    </citation>
    <scope>NUCLEOTIDE SEQUENCE [LARGE SCALE GENOMIC DNA]</scope>
    <source>
        <strain evidence="2 3">SR</strain>
    </source>
</reference>
<sequence>MVFVLDRKGRPLMPCTEKRARKLLEQGRAVVVRLEPFVIRLKDRMAEEAFLQPLRLKIDPGYEVTGISAVRVAEEKEVVVFFAEVHHRTDIPEKLLSRRQVRRDRRSRNTRYRVPRFSNRRRPEGWLPPSAEARVNQVLSVVGKLLRWLPVTEIVVESARFDTQKLQNPEISGIEYQQGELQGYEVRKYLLEKFGRRCAYCGKEGVPLEVDHVVPKSRGGTDRVSNLALACRECNQAKGNKLLQEWLEELKKSGRAIDRKRAENIPRVLAQLKKSLKAAACMNVTRYVLVEKLKVLGLPVFTATAARTKYNRARFGLPKTHYFDACCVGEVPGRLEVTAEYVQVFRAVGRGTRQMANPDRHGFPRGHRSGRKLYFGFMTGDLVMAEVPAGKYAGRYIGYVAVRQSGYFDLKDLSGRRVCQGVSWRCFRLVQRFDGWRYEKFKIAALSSPGLKAGASSAA</sequence>
<dbReference type="InterPro" id="IPR052892">
    <property type="entry name" value="NA-targeting_endonuclease"/>
</dbReference>
<name>A0A3D8P4P0_9THEO</name>
<dbReference type="NCBIfam" id="NF040563">
    <property type="entry name" value="guided_IscB"/>
    <property type="match status" value="1"/>
</dbReference>
<organism evidence="2 3">
    <name type="scientific">Ammonifex thiophilus</name>
    <dbReference type="NCBI Taxonomy" id="444093"/>
    <lineage>
        <taxon>Bacteria</taxon>
        <taxon>Bacillati</taxon>
        <taxon>Bacillota</taxon>
        <taxon>Clostridia</taxon>
        <taxon>Thermoanaerobacterales</taxon>
        <taxon>Thermoanaerobacteraceae</taxon>
        <taxon>Ammonifex</taxon>
    </lineage>
</organism>
<dbReference type="GO" id="GO:0003676">
    <property type="term" value="F:nucleic acid binding"/>
    <property type="evidence" value="ECO:0007669"/>
    <property type="project" value="InterPro"/>
</dbReference>
<dbReference type="Pfam" id="PF14239">
    <property type="entry name" value="RRXRR"/>
    <property type="match status" value="1"/>
</dbReference>
<proteinExistence type="predicted"/>
<accession>A0A3D8P4P0</accession>
<dbReference type="Proteomes" id="UP000256329">
    <property type="component" value="Unassembled WGS sequence"/>
</dbReference>
<dbReference type="PANTHER" id="PTHR33877">
    <property type="entry name" value="SLL1193 PROTEIN"/>
    <property type="match status" value="1"/>
</dbReference>
<dbReference type="InterPro" id="IPR047693">
    <property type="entry name" value="RNA-guided_IscB-like"/>
</dbReference>
<dbReference type="InterPro" id="IPR003615">
    <property type="entry name" value="HNH_nuc"/>
</dbReference>
<dbReference type="Gene3D" id="1.10.30.50">
    <property type="match status" value="1"/>
</dbReference>
<evidence type="ECO:0000313" key="2">
    <source>
        <dbReference type="EMBL" id="RDV84200.1"/>
    </source>
</evidence>
<evidence type="ECO:0000313" key="3">
    <source>
        <dbReference type="Proteomes" id="UP000256329"/>
    </source>
</evidence>
<dbReference type="Pfam" id="PF01844">
    <property type="entry name" value="HNH"/>
    <property type="match status" value="1"/>
</dbReference>
<keyword evidence="2" id="KW-0378">Hydrolase</keyword>
<feature type="domain" description="HNH nuclease" evidence="1">
    <location>
        <begin position="185"/>
        <end position="236"/>
    </location>
</feature>
<dbReference type="RefSeq" id="WP_115791943.1">
    <property type="nucleotide sequence ID" value="NZ_QSLN01000002.1"/>
</dbReference>
<dbReference type="AlphaFoldDB" id="A0A3D8P4P0"/>
<keyword evidence="2" id="KW-0540">Nuclease</keyword>
<dbReference type="EMBL" id="QSLN01000002">
    <property type="protein sequence ID" value="RDV84200.1"/>
    <property type="molecule type" value="Genomic_DNA"/>
</dbReference>
<dbReference type="InterPro" id="IPR025938">
    <property type="entry name" value="RRXRR_dom"/>
</dbReference>
<gene>
    <name evidence="2" type="ORF">DXX99_02495</name>
</gene>
<keyword evidence="3" id="KW-1185">Reference proteome</keyword>
<dbReference type="OrthoDB" id="9779761at2"/>
<dbReference type="GO" id="GO:0004519">
    <property type="term" value="F:endonuclease activity"/>
    <property type="evidence" value="ECO:0007669"/>
    <property type="project" value="UniProtKB-KW"/>
</dbReference>
<protein>
    <submittedName>
        <fullName evidence="2">HNH endonuclease</fullName>
    </submittedName>
</protein>
<dbReference type="SMART" id="SM00507">
    <property type="entry name" value="HNHc"/>
    <property type="match status" value="1"/>
</dbReference>
<dbReference type="GO" id="GO:0008270">
    <property type="term" value="F:zinc ion binding"/>
    <property type="evidence" value="ECO:0007669"/>
    <property type="project" value="InterPro"/>
</dbReference>
<dbReference type="InterPro" id="IPR002711">
    <property type="entry name" value="HNH"/>
</dbReference>
<dbReference type="CDD" id="cd00085">
    <property type="entry name" value="HNHc"/>
    <property type="match status" value="1"/>
</dbReference>
<keyword evidence="2" id="KW-0255">Endonuclease</keyword>
<dbReference type="PANTHER" id="PTHR33877:SF2">
    <property type="entry name" value="OS07G0170200 PROTEIN"/>
    <property type="match status" value="1"/>
</dbReference>
<comment type="caution">
    <text evidence="2">The sequence shown here is derived from an EMBL/GenBank/DDBJ whole genome shotgun (WGS) entry which is preliminary data.</text>
</comment>